<evidence type="ECO:0000259" key="12">
    <source>
        <dbReference type="Pfam" id="PF17767"/>
    </source>
</evidence>
<keyword evidence="7 9" id="KW-0808">Transferase</keyword>
<dbReference type="NCBIfam" id="NF009131">
    <property type="entry name" value="PRK12484.1"/>
    <property type="match status" value="1"/>
</dbReference>
<feature type="domain" description="Nicotinate/nicotinamide phosphoribosyltransferase" evidence="11">
    <location>
        <begin position="175"/>
        <end position="361"/>
    </location>
</feature>
<dbReference type="AlphaFoldDB" id="E3IX69"/>
<dbReference type="FunCoup" id="E3IX69">
    <property type="interactions" value="121"/>
</dbReference>
<dbReference type="Gene3D" id="3.20.20.70">
    <property type="entry name" value="Aldolase class I"/>
    <property type="match status" value="1"/>
</dbReference>
<keyword evidence="5 9" id="KW-0436">Ligase</keyword>
<dbReference type="HOGENOM" id="CLU_025154_3_0_11"/>
<evidence type="ECO:0000256" key="2">
    <source>
        <dbReference type="ARBA" id="ARBA00010897"/>
    </source>
</evidence>
<dbReference type="NCBIfam" id="NF006698">
    <property type="entry name" value="PRK09243.1-5"/>
    <property type="match status" value="1"/>
</dbReference>
<dbReference type="KEGG" id="fri:FraEuI1c_5857"/>
<keyword evidence="6 9" id="KW-0662">Pyridine nucleotide biosynthesis</keyword>
<evidence type="ECO:0000256" key="9">
    <source>
        <dbReference type="RuleBase" id="RU365100"/>
    </source>
</evidence>
<evidence type="ECO:0000256" key="6">
    <source>
        <dbReference type="ARBA" id="ARBA00022642"/>
    </source>
</evidence>
<dbReference type="InterPro" id="IPR036068">
    <property type="entry name" value="Nicotinate_pribotase-like_C"/>
</dbReference>
<evidence type="ECO:0000256" key="5">
    <source>
        <dbReference type="ARBA" id="ARBA00022598"/>
    </source>
</evidence>
<dbReference type="Gene3D" id="3.20.140.10">
    <property type="entry name" value="nicotinate phosphoribosyltransferase"/>
    <property type="match status" value="2"/>
</dbReference>
<dbReference type="SUPFAM" id="SSF54675">
    <property type="entry name" value="Nicotinate/Quinolinate PRTase N-terminal domain-like"/>
    <property type="match status" value="1"/>
</dbReference>
<dbReference type="InParanoid" id="E3IX69"/>
<dbReference type="Pfam" id="PF04095">
    <property type="entry name" value="NAPRTase"/>
    <property type="match status" value="1"/>
</dbReference>
<protein>
    <recommendedName>
        <fullName evidence="3 9">Nicotinate phosphoribosyltransferase</fullName>
        <ecNumber evidence="3 9">6.3.4.21</ecNumber>
    </recommendedName>
</protein>
<dbReference type="STRING" id="298654.FraEuI1c_5857"/>
<evidence type="ECO:0000256" key="8">
    <source>
        <dbReference type="ARBA" id="ARBA00048668"/>
    </source>
</evidence>
<dbReference type="InterPro" id="IPR013785">
    <property type="entry name" value="Aldolase_TIM"/>
</dbReference>
<proteinExistence type="inferred from homology"/>
<evidence type="ECO:0000256" key="3">
    <source>
        <dbReference type="ARBA" id="ARBA00013236"/>
    </source>
</evidence>
<dbReference type="GO" id="GO:0004516">
    <property type="term" value="F:nicotinate phosphoribosyltransferase activity"/>
    <property type="evidence" value="ECO:0007669"/>
    <property type="project" value="UniProtKB-UniRule"/>
</dbReference>
<name>E3IX69_PSEI1</name>
<dbReference type="EC" id="6.3.4.21" evidence="3 9"/>
<feature type="region of interest" description="Disordered" evidence="10">
    <location>
        <begin position="387"/>
        <end position="428"/>
    </location>
</feature>
<dbReference type="GO" id="GO:0034355">
    <property type="term" value="P:NAD+ biosynthetic process via the salvage pathway"/>
    <property type="evidence" value="ECO:0007669"/>
    <property type="project" value="TreeGrafter"/>
</dbReference>
<keyword evidence="14" id="KW-1185">Reference proteome</keyword>
<evidence type="ECO:0000256" key="1">
    <source>
        <dbReference type="ARBA" id="ARBA00004952"/>
    </source>
</evidence>
<sequence>MRHWHARIRTFVARGGPRVPNLVRMSTALLTDHYELTMLRAALKSGAAHRRATFEVFARSLPAGRRYGVVAGTGRLLAALADFRFGPEELSLLTGSGVVDAATADWLAAYRFSGAIRGFAEGEPFLPGTPVLVVEGPFAECVLLETLTLSVLNHDSAIAAAGARMVQAAGSRPLIEMGSRRTHEEAAVAAARAAYLVGFAATSNLEAARRWGVPSSGTAAHAFTLAHPTEQEAFEAQVDTLGVDTTLLVDTYDTEAGIAAAVAAAGPGLGAIRIDSGDPAAGVRAARAQLDALGATETRIIVTGDLDEHSIARLAGVPAAGYGVGTSLVTGSGAPTAGFVYKLVEIDGRPVAKTSVGKTTRGGRKDVLRRHDAGGVAVVDLVLPAGERPGGDAASRGHSQTEGGLAPSALDGPAEQAQPVGGSLAGPGRDRPLLVELVRDGAVVDPTVTGPVGLRRARDHHRAALADLPRRARDVAFGHPCLPVITSVPHP</sequence>
<dbReference type="InterPro" id="IPR007229">
    <property type="entry name" value="Nic_PRibTrfase-Fam"/>
</dbReference>
<evidence type="ECO:0000259" key="11">
    <source>
        <dbReference type="Pfam" id="PF04095"/>
    </source>
</evidence>
<dbReference type="UniPathway" id="UPA00253">
    <property type="reaction ID" value="UER00457"/>
</dbReference>
<comment type="catalytic activity">
    <reaction evidence="8 9">
        <text>5-phospho-alpha-D-ribose 1-diphosphate + nicotinate + ATP + H2O = nicotinate beta-D-ribonucleotide + ADP + phosphate + diphosphate</text>
        <dbReference type="Rhea" id="RHEA:36163"/>
        <dbReference type="ChEBI" id="CHEBI:15377"/>
        <dbReference type="ChEBI" id="CHEBI:30616"/>
        <dbReference type="ChEBI" id="CHEBI:32544"/>
        <dbReference type="ChEBI" id="CHEBI:33019"/>
        <dbReference type="ChEBI" id="CHEBI:43474"/>
        <dbReference type="ChEBI" id="CHEBI:57502"/>
        <dbReference type="ChEBI" id="CHEBI:58017"/>
        <dbReference type="ChEBI" id="CHEBI:456216"/>
        <dbReference type="EC" id="6.3.4.21"/>
    </reaction>
</comment>
<evidence type="ECO:0000313" key="13">
    <source>
        <dbReference type="EMBL" id="ADP83841.1"/>
    </source>
</evidence>
<gene>
    <name evidence="13" type="ordered locus">FraEuI1c_5857</name>
</gene>
<dbReference type="GO" id="GO:0005829">
    <property type="term" value="C:cytosol"/>
    <property type="evidence" value="ECO:0007669"/>
    <property type="project" value="TreeGrafter"/>
</dbReference>
<dbReference type="EMBL" id="CP002299">
    <property type="protein sequence ID" value="ADP83841.1"/>
    <property type="molecule type" value="Genomic_DNA"/>
</dbReference>
<dbReference type="PANTHER" id="PTHR11098">
    <property type="entry name" value="NICOTINATE PHOSPHORIBOSYLTRANSFERASE"/>
    <property type="match status" value="1"/>
</dbReference>
<evidence type="ECO:0000256" key="10">
    <source>
        <dbReference type="SAM" id="MobiDB-lite"/>
    </source>
</evidence>
<dbReference type="PANTHER" id="PTHR11098:SF8">
    <property type="entry name" value="NICOTINATE PHOSPHORIBOSYLTRANSFERASE PNCB1"/>
    <property type="match status" value="1"/>
</dbReference>
<keyword evidence="13" id="KW-0328">Glycosyltransferase</keyword>
<dbReference type="InterPro" id="IPR006405">
    <property type="entry name" value="Nic_PRibTrfase_pncB"/>
</dbReference>
<comment type="PTM">
    <text evidence="9">Transiently phosphorylated on a His residue during the reaction cycle. Phosphorylation strongly increases the affinity for substrates and increases the rate of nicotinate D-ribonucleotide production. Dephosphorylation regenerates the low-affinity form of the enzyme, leading to product release.</text>
</comment>
<feature type="domain" description="Nicotinate phosphoribosyltransferase N-terminal" evidence="12">
    <location>
        <begin position="29"/>
        <end position="153"/>
    </location>
</feature>
<evidence type="ECO:0000256" key="7">
    <source>
        <dbReference type="ARBA" id="ARBA00022679"/>
    </source>
</evidence>
<comment type="similarity">
    <text evidence="2 9">Belongs to the NAPRTase family.</text>
</comment>
<evidence type="ECO:0000313" key="14">
    <source>
        <dbReference type="Proteomes" id="UP000002484"/>
    </source>
</evidence>
<dbReference type="SUPFAM" id="SSF51690">
    <property type="entry name" value="Nicotinate/Quinolinate PRTase C-terminal domain-like"/>
    <property type="match status" value="1"/>
</dbReference>
<comment type="function">
    <text evidence="9">Catalyzes the first step in the biosynthesis of NAD from nicotinic acid, the ATP-dependent synthesis of beta-nicotinate D-ribonucleotide from nicotinate and 5-phospho-D-ribose 1-phosphate.</text>
</comment>
<evidence type="ECO:0000256" key="4">
    <source>
        <dbReference type="ARBA" id="ARBA00022553"/>
    </source>
</evidence>
<comment type="pathway">
    <text evidence="1 9">Cofactor biosynthesis; NAD(+) biosynthesis; nicotinate D-ribonucleotide from nicotinate: step 1/1.</text>
</comment>
<dbReference type="Pfam" id="PF17767">
    <property type="entry name" value="NAPRTase_N"/>
    <property type="match status" value="1"/>
</dbReference>
<dbReference type="Proteomes" id="UP000002484">
    <property type="component" value="Chromosome"/>
</dbReference>
<dbReference type="eggNOG" id="COG1488">
    <property type="taxonomic scope" value="Bacteria"/>
</dbReference>
<dbReference type="GO" id="GO:0016757">
    <property type="term" value="F:glycosyltransferase activity"/>
    <property type="evidence" value="ECO:0007669"/>
    <property type="project" value="UniProtKB-KW"/>
</dbReference>
<keyword evidence="4" id="KW-0597">Phosphoprotein</keyword>
<dbReference type="NCBIfam" id="TIGR01513">
    <property type="entry name" value="NAPRTase_put"/>
    <property type="match status" value="1"/>
</dbReference>
<dbReference type="InterPro" id="IPR041525">
    <property type="entry name" value="N/Namide_PRibTrfase"/>
</dbReference>
<dbReference type="InterPro" id="IPR040727">
    <property type="entry name" value="NAPRTase_N"/>
</dbReference>
<accession>E3IX69</accession>
<organism evidence="13 14">
    <name type="scientific">Pseudofrankia inefficax (strain DSM 45817 / CECT 9037 / DDB 130130 / EuI1c)</name>
    <name type="common">Frankia inefficax</name>
    <dbReference type="NCBI Taxonomy" id="298654"/>
    <lineage>
        <taxon>Bacteria</taxon>
        <taxon>Bacillati</taxon>
        <taxon>Actinomycetota</taxon>
        <taxon>Actinomycetes</taxon>
        <taxon>Frankiales</taxon>
        <taxon>Frankiaceae</taxon>
        <taxon>Pseudofrankia</taxon>
    </lineage>
</organism>
<reference evidence="13 14" key="1">
    <citation type="submission" date="2010-10" db="EMBL/GenBank/DDBJ databases">
        <title>Complete sequence of Frankia sp. EuI1c.</title>
        <authorList>
            <consortium name="US DOE Joint Genome Institute"/>
            <person name="Lucas S."/>
            <person name="Copeland A."/>
            <person name="Lapidus A."/>
            <person name="Cheng J.-F."/>
            <person name="Bruce D."/>
            <person name="Goodwin L."/>
            <person name="Pitluck S."/>
            <person name="Chertkov O."/>
            <person name="Detter J.C."/>
            <person name="Han C."/>
            <person name="Tapia R."/>
            <person name="Land M."/>
            <person name="Hauser L."/>
            <person name="Jeffries C."/>
            <person name="Kyrpides N."/>
            <person name="Ivanova N."/>
            <person name="Mikhailova N."/>
            <person name="Beauchemin N."/>
            <person name="Sen A."/>
            <person name="Sur S.A."/>
            <person name="Gtari M."/>
            <person name="Wall L."/>
            <person name="Tisa L."/>
            <person name="Woyke T."/>
        </authorList>
    </citation>
    <scope>NUCLEOTIDE SEQUENCE [LARGE SCALE GENOMIC DNA]</scope>
    <source>
        <strain evidence="14">DSM 45817 / CECT 9037 / EuI1c</strain>
    </source>
</reference>